<evidence type="ECO:0000313" key="2">
    <source>
        <dbReference type="Proteomes" id="UP000013834"/>
    </source>
</evidence>
<dbReference type="Proteomes" id="UP000013834">
    <property type="component" value="Unassembled WGS sequence"/>
</dbReference>
<accession>A0A829FB00</accession>
<proteinExistence type="predicted"/>
<feature type="non-terminal residue" evidence="1">
    <location>
        <position position="1"/>
    </location>
</feature>
<dbReference type="AlphaFoldDB" id="A0A829FB00"/>
<gene>
    <name evidence="1" type="ORF">SMG_00794</name>
</gene>
<name>A0A829FB00_ENTFC</name>
<evidence type="ECO:0000313" key="1">
    <source>
        <dbReference type="EMBL" id="EOG28637.1"/>
    </source>
</evidence>
<protein>
    <submittedName>
        <fullName evidence="1">Uncharacterized protein</fullName>
    </submittedName>
</protein>
<reference evidence="1 2" key="1">
    <citation type="submission" date="2013-02" db="EMBL/GenBank/DDBJ databases">
        <title>The Genome Sequence of Enterococcus faecium VRE_84.</title>
        <authorList>
            <consortium name="The Broad Institute Genome Sequencing Platform"/>
            <consortium name="The Broad Institute Genome Sequencing Center for Infectious Disease"/>
            <person name="Earl A.M."/>
            <person name="Gilmore M.S."/>
            <person name="Lebreton F."/>
            <person name="Hammerum A.M."/>
            <person name="Jensen L.B."/>
            <person name="Guardabassi L."/>
            <person name="Walker B."/>
            <person name="Young S.K."/>
            <person name="Zeng Q."/>
            <person name="Gargeya S."/>
            <person name="Fitzgerald M."/>
            <person name="Haas B."/>
            <person name="Abouelleil A."/>
            <person name="Alvarado L."/>
            <person name="Arachchi H.M."/>
            <person name="Berlin A.M."/>
            <person name="Chapman S.B."/>
            <person name="Dewar J."/>
            <person name="Goldberg J."/>
            <person name="Griggs A."/>
            <person name="Gujja S."/>
            <person name="Hansen M."/>
            <person name="Howarth C."/>
            <person name="Imamovic A."/>
            <person name="Larimer J."/>
            <person name="McCowan C."/>
            <person name="Murphy C."/>
            <person name="Neiman D."/>
            <person name="Pearson M."/>
            <person name="Priest M."/>
            <person name="Roberts A."/>
            <person name="Saif S."/>
            <person name="Shea T."/>
            <person name="Sisk P."/>
            <person name="Sykes S."/>
            <person name="Wortman J."/>
            <person name="Nusbaum C."/>
            <person name="Birren B."/>
        </authorList>
    </citation>
    <scope>NUCLEOTIDE SEQUENCE [LARGE SCALE GENOMIC DNA]</scope>
    <source>
        <strain evidence="1 2">VRE 84</strain>
    </source>
</reference>
<comment type="caution">
    <text evidence="1">The sequence shown here is derived from an EMBL/GenBank/DDBJ whole genome shotgun (WGS) entry which is preliminary data.</text>
</comment>
<dbReference type="EMBL" id="AIVF01000005">
    <property type="protein sequence ID" value="EOG28637.1"/>
    <property type="molecule type" value="Genomic_DNA"/>
</dbReference>
<sequence>TIEQLSYEQCALMERAIAAKRKELDKK</sequence>
<organism evidence="1 2">
    <name type="scientific">Enterococcus faecium EnGen0180</name>
    <dbReference type="NCBI Taxonomy" id="1157475"/>
    <lineage>
        <taxon>Bacteria</taxon>
        <taxon>Bacillati</taxon>
        <taxon>Bacillota</taxon>
        <taxon>Bacilli</taxon>
        <taxon>Lactobacillales</taxon>
        <taxon>Enterococcaceae</taxon>
        <taxon>Enterococcus</taxon>
    </lineage>
</organism>